<name>A0A432V788_9HYPH</name>
<reference evidence="2 3" key="1">
    <citation type="submission" date="2018-11" db="EMBL/GenBank/DDBJ databases">
        <title>Pseudaminobacter arsenicus sp. nov., an arsenic-resistant bacterium isolated from arsenic-rich aquifers.</title>
        <authorList>
            <person name="Mu Y."/>
        </authorList>
    </citation>
    <scope>NUCLEOTIDE SEQUENCE [LARGE SCALE GENOMIC DNA]</scope>
    <source>
        <strain evidence="2 3">CB3</strain>
    </source>
</reference>
<keyword evidence="3" id="KW-1185">Reference proteome</keyword>
<dbReference type="AlphaFoldDB" id="A0A432V788"/>
<keyword evidence="1" id="KW-1133">Transmembrane helix</keyword>
<evidence type="ECO:0000313" key="2">
    <source>
        <dbReference type="EMBL" id="RUM97933.1"/>
    </source>
</evidence>
<comment type="caution">
    <text evidence="2">The sequence shown here is derived from an EMBL/GenBank/DDBJ whole genome shotgun (WGS) entry which is preliminary data.</text>
</comment>
<evidence type="ECO:0000313" key="3">
    <source>
        <dbReference type="Proteomes" id="UP000281647"/>
    </source>
</evidence>
<protein>
    <submittedName>
        <fullName evidence="2">Uncharacterized protein</fullName>
    </submittedName>
</protein>
<dbReference type="RefSeq" id="WP_128626804.1">
    <property type="nucleotide sequence ID" value="NZ_RKST01000008.1"/>
</dbReference>
<proteinExistence type="predicted"/>
<dbReference type="OrthoDB" id="479677at2"/>
<accession>A0A432V788</accession>
<keyword evidence="1" id="KW-0812">Transmembrane</keyword>
<dbReference type="EMBL" id="RKST01000008">
    <property type="protein sequence ID" value="RUM97933.1"/>
    <property type="molecule type" value="Genomic_DNA"/>
</dbReference>
<organism evidence="2 3">
    <name type="scientific">Borborobacter arsenicus</name>
    <dbReference type="NCBI Taxonomy" id="1851146"/>
    <lineage>
        <taxon>Bacteria</taxon>
        <taxon>Pseudomonadati</taxon>
        <taxon>Pseudomonadota</taxon>
        <taxon>Alphaproteobacteria</taxon>
        <taxon>Hyphomicrobiales</taxon>
        <taxon>Phyllobacteriaceae</taxon>
        <taxon>Borborobacter</taxon>
    </lineage>
</organism>
<feature type="transmembrane region" description="Helical" evidence="1">
    <location>
        <begin position="52"/>
        <end position="72"/>
    </location>
</feature>
<keyword evidence="1" id="KW-0472">Membrane</keyword>
<sequence length="77" mass="8582">MNEADIRRIVAETVTETLTRIGIEADDPLEAQKDFQHLRSWRTSTETIKRQSLMTAIGIVTAGVLGLIWMAVKGQAQ</sequence>
<gene>
    <name evidence="2" type="ORF">EET67_09975</name>
</gene>
<evidence type="ECO:0000256" key="1">
    <source>
        <dbReference type="SAM" id="Phobius"/>
    </source>
</evidence>
<dbReference type="Proteomes" id="UP000281647">
    <property type="component" value="Unassembled WGS sequence"/>
</dbReference>